<dbReference type="AlphaFoldDB" id="A0A9Q3JCQ9"/>
<sequence>MSFENNKYSVYKDPYEWCLRKYKRLKAIDTQINIQMRNNKLLTQMPGELELAVKCRCNHNCTIDDFANTLQDVRKTTNIQKYTPYKSSSFKKKQPFRVEFKDRPKTKEKNS</sequence>
<organism evidence="2 3">
    <name type="scientific">Austropuccinia psidii MF-1</name>
    <dbReference type="NCBI Taxonomy" id="1389203"/>
    <lineage>
        <taxon>Eukaryota</taxon>
        <taxon>Fungi</taxon>
        <taxon>Dikarya</taxon>
        <taxon>Basidiomycota</taxon>
        <taxon>Pucciniomycotina</taxon>
        <taxon>Pucciniomycetes</taxon>
        <taxon>Pucciniales</taxon>
        <taxon>Sphaerophragmiaceae</taxon>
        <taxon>Austropuccinia</taxon>
    </lineage>
</organism>
<accession>A0A9Q3JCQ9</accession>
<name>A0A9Q3JCQ9_9BASI</name>
<evidence type="ECO:0000313" key="2">
    <source>
        <dbReference type="EMBL" id="MBW0559754.1"/>
    </source>
</evidence>
<comment type="caution">
    <text evidence="2">The sequence shown here is derived from an EMBL/GenBank/DDBJ whole genome shotgun (WGS) entry which is preliminary data.</text>
</comment>
<protein>
    <submittedName>
        <fullName evidence="2">Uncharacterized protein</fullName>
    </submittedName>
</protein>
<keyword evidence="3" id="KW-1185">Reference proteome</keyword>
<gene>
    <name evidence="2" type="ORF">O181_099469</name>
</gene>
<proteinExistence type="predicted"/>
<reference evidence="2" key="1">
    <citation type="submission" date="2021-03" db="EMBL/GenBank/DDBJ databases">
        <title>Draft genome sequence of rust myrtle Austropuccinia psidii MF-1, a brazilian biotype.</title>
        <authorList>
            <person name="Quecine M.C."/>
            <person name="Pachon D.M.R."/>
            <person name="Bonatelli M.L."/>
            <person name="Correr F.H."/>
            <person name="Franceschini L.M."/>
            <person name="Leite T.F."/>
            <person name="Margarido G.R.A."/>
            <person name="Almeida C.A."/>
            <person name="Ferrarezi J.A."/>
            <person name="Labate C.A."/>
        </authorList>
    </citation>
    <scope>NUCLEOTIDE SEQUENCE</scope>
    <source>
        <strain evidence="2">MF-1</strain>
    </source>
</reference>
<evidence type="ECO:0000256" key="1">
    <source>
        <dbReference type="SAM" id="MobiDB-lite"/>
    </source>
</evidence>
<feature type="compositionally biased region" description="Basic and acidic residues" evidence="1">
    <location>
        <begin position="96"/>
        <end position="111"/>
    </location>
</feature>
<dbReference type="Proteomes" id="UP000765509">
    <property type="component" value="Unassembled WGS sequence"/>
</dbReference>
<evidence type="ECO:0000313" key="3">
    <source>
        <dbReference type="Proteomes" id="UP000765509"/>
    </source>
</evidence>
<dbReference type="EMBL" id="AVOT02068553">
    <property type="protein sequence ID" value="MBW0559754.1"/>
    <property type="molecule type" value="Genomic_DNA"/>
</dbReference>
<feature type="region of interest" description="Disordered" evidence="1">
    <location>
        <begin position="86"/>
        <end position="111"/>
    </location>
</feature>